<feature type="transmembrane region" description="Helical" evidence="1">
    <location>
        <begin position="71"/>
        <end position="92"/>
    </location>
</feature>
<name>A0A3D9UZ75_THECX</name>
<dbReference type="AlphaFoldDB" id="A0A3D9UZ75"/>
<accession>A0A3D9UZ75</accession>
<reference evidence="2 3" key="1">
    <citation type="submission" date="2018-08" db="EMBL/GenBank/DDBJ databases">
        <title>Sequencing the genomes of 1000 actinobacteria strains.</title>
        <authorList>
            <person name="Klenk H.-P."/>
        </authorList>
    </citation>
    <scope>NUCLEOTIDE SEQUENCE [LARGE SCALE GENOMIC DNA]</scope>
    <source>
        <strain evidence="2 3">DSM 22891</strain>
    </source>
</reference>
<feature type="transmembrane region" description="Helical" evidence="1">
    <location>
        <begin position="99"/>
        <end position="127"/>
    </location>
</feature>
<keyword evidence="1" id="KW-0472">Membrane</keyword>
<evidence type="ECO:0000313" key="3">
    <source>
        <dbReference type="Proteomes" id="UP000256485"/>
    </source>
</evidence>
<proteinExistence type="predicted"/>
<organism evidence="2 3">
    <name type="scientific">Thermasporomyces composti</name>
    <dbReference type="NCBI Taxonomy" id="696763"/>
    <lineage>
        <taxon>Bacteria</taxon>
        <taxon>Bacillati</taxon>
        <taxon>Actinomycetota</taxon>
        <taxon>Actinomycetes</taxon>
        <taxon>Propionibacteriales</taxon>
        <taxon>Nocardioidaceae</taxon>
        <taxon>Thermasporomyces</taxon>
    </lineage>
</organism>
<feature type="transmembrane region" description="Helical" evidence="1">
    <location>
        <begin position="147"/>
        <end position="170"/>
    </location>
</feature>
<feature type="transmembrane region" description="Helical" evidence="1">
    <location>
        <begin position="17"/>
        <end position="41"/>
    </location>
</feature>
<protein>
    <recommendedName>
        <fullName evidence="4">DUF2567 domain-containing protein</fullName>
    </recommendedName>
</protein>
<dbReference type="EMBL" id="QTUC01000001">
    <property type="protein sequence ID" value="REF34798.1"/>
    <property type="molecule type" value="Genomic_DNA"/>
</dbReference>
<keyword evidence="1" id="KW-1133">Transmembrane helix</keyword>
<keyword evidence="1" id="KW-0812">Transmembrane</keyword>
<keyword evidence="3" id="KW-1185">Reference proteome</keyword>
<evidence type="ECO:0000313" key="2">
    <source>
        <dbReference type="EMBL" id="REF34798.1"/>
    </source>
</evidence>
<sequence>MPAVPGAIGRGEPTARVWAFVVPLVVLAVAGVVAGLVWPFLVPDVQLRMTEVGPYPASEQDAGLLASMDGWYAVLGGGAGVMLGAVLGTVYLRHGLVTVFALLVGGLVAAVVSFVTGSLVANGAVVLRWEPDLPMGALAPAPLTLRAWGFLLVWPIAALMPLLPLAWLGWADDANHEFSTEGPDRHRDIEVMR</sequence>
<gene>
    <name evidence="2" type="ORF">DFJ64_0164</name>
</gene>
<evidence type="ECO:0000256" key="1">
    <source>
        <dbReference type="SAM" id="Phobius"/>
    </source>
</evidence>
<dbReference type="Proteomes" id="UP000256485">
    <property type="component" value="Unassembled WGS sequence"/>
</dbReference>
<comment type="caution">
    <text evidence="2">The sequence shown here is derived from an EMBL/GenBank/DDBJ whole genome shotgun (WGS) entry which is preliminary data.</text>
</comment>
<evidence type="ECO:0008006" key="4">
    <source>
        <dbReference type="Google" id="ProtNLM"/>
    </source>
</evidence>